<proteinExistence type="predicted"/>
<name>A0ABP0ZZ14_9BRYO</name>
<sequence length="99" mass="11506">MNGERIDVLDIGVVVDTFSRRLDDDVNLMRRTPHAQHIELSTPRDASDETNVAPSHRVLAVRRRIEQLDMPIWVEHVEELAEQIVQDLRRMAIKQQKAD</sequence>
<accession>A0ABP0ZZ14</accession>
<evidence type="ECO:0000313" key="1">
    <source>
        <dbReference type="EMBL" id="CAK9855272.1"/>
    </source>
</evidence>
<keyword evidence="2" id="KW-1185">Reference proteome</keyword>
<comment type="caution">
    <text evidence="1">The sequence shown here is derived from an EMBL/GenBank/DDBJ whole genome shotgun (WGS) entry which is preliminary data.</text>
</comment>
<dbReference type="Proteomes" id="UP001497522">
    <property type="component" value="Unassembled WGS sequence"/>
</dbReference>
<dbReference type="EMBL" id="CAXHBF010000138">
    <property type="protein sequence ID" value="CAK9855272.1"/>
    <property type="molecule type" value="Genomic_DNA"/>
</dbReference>
<evidence type="ECO:0000313" key="2">
    <source>
        <dbReference type="Proteomes" id="UP001497522"/>
    </source>
</evidence>
<organism evidence="1 2">
    <name type="scientific">Sphagnum jensenii</name>
    <dbReference type="NCBI Taxonomy" id="128206"/>
    <lineage>
        <taxon>Eukaryota</taxon>
        <taxon>Viridiplantae</taxon>
        <taxon>Streptophyta</taxon>
        <taxon>Embryophyta</taxon>
        <taxon>Bryophyta</taxon>
        <taxon>Sphagnophytina</taxon>
        <taxon>Sphagnopsida</taxon>
        <taxon>Sphagnales</taxon>
        <taxon>Sphagnaceae</taxon>
        <taxon>Sphagnum</taxon>
    </lineage>
</organism>
<gene>
    <name evidence="1" type="ORF">CSSPJE1EN2_LOCUS25204</name>
</gene>
<reference evidence="1" key="1">
    <citation type="submission" date="2024-03" db="EMBL/GenBank/DDBJ databases">
        <authorList>
            <consortium name="ELIXIR-Norway"/>
            <consortium name="Elixir Norway"/>
        </authorList>
    </citation>
    <scope>NUCLEOTIDE SEQUENCE</scope>
</reference>
<protein>
    <submittedName>
        <fullName evidence="1">Uncharacterized protein</fullName>
    </submittedName>
</protein>